<proteinExistence type="predicted"/>
<accession>A0A1T4VW98</accession>
<organism evidence="2 3">
    <name type="scientific">Enterovibrio nigricans DSM 22720</name>
    <dbReference type="NCBI Taxonomy" id="1121868"/>
    <lineage>
        <taxon>Bacteria</taxon>
        <taxon>Pseudomonadati</taxon>
        <taxon>Pseudomonadota</taxon>
        <taxon>Gammaproteobacteria</taxon>
        <taxon>Vibrionales</taxon>
        <taxon>Vibrionaceae</taxon>
        <taxon>Enterovibrio</taxon>
    </lineage>
</organism>
<dbReference type="InterPro" id="IPR036866">
    <property type="entry name" value="RibonucZ/Hydroxyglut_hydro"/>
</dbReference>
<dbReference type="Proteomes" id="UP000190162">
    <property type="component" value="Unassembled WGS sequence"/>
</dbReference>
<reference evidence="3" key="1">
    <citation type="submission" date="2017-02" db="EMBL/GenBank/DDBJ databases">
        <authorList>
            <person name="Varghese N."/>
            <person name="Submissions S."/>
        </authorList>
    </citation>
    <scope>NUCLEOTIDE SEQUENCE [LARGE SCALE GENOMIC DNA]</scope>
    <source>
        <strain evidence="3">DSM 22720</strain>
    </source>
</reference>
<evidence type="ECO:0000259" key="1">
    <source>
        <dbReference type="Pfam" id="PF07521"/>
    </source>
</evidence>
<keyword evidence="3" id="KW-1185">Reference proteome</keyword>
<dbReference type="Gene3D" id="3.60.15.10">
    <property type="entry name" value="Ribonuclease Z/Hydroxyacylglutathione hydrolase-like"/>
    <property type="match status" value="1"/>
</dbReference>
<protein>
    <submittedName>
        <fullName evidence="2">RNA-metabolising metallo-beta-lactamase</fullName>
    </submittedName>
</protein>
<evidence type="ECO:0000313" key="3">
    <source>
        <dbReference type="Proteomes" id="UP000190162"/>
    </source>
</evidence>
<gene>
    <name evidence="2" type="ORF">SAMN02745132_04435</name>
</gene>
<dbReference type="InterPro" id="IPR011108">
    <property type="entry name" value="RMMBL"/>
</dbReference>
<feature type="domain" description="Zn-dependent metallo-hydrolase RNA specificity" evidence="1">
    <location>
        <begin position="1"/>
        <end position="55"/>
    </location>
</feature>
<name>A0A1T4VW98_9GAMM</name>
<dbReference type="Pfam" id="PF07521">
    <property type="entry name" value="RMMBL"/>
    <property type="match status" value="1"/>
</dbReference>
<dbReference type="SUPFAM" id="SSF56281">
    <property type="entry name" value="Metallo-hydrolase/oxidoreductase"/>
    <property type="match status" value="1"/>
</dbReference>
<dbReference type="AlphaFoldDB" id="A0A1T4VW98"/>
<sequence length="66" mass="7333">MNAHIHTMSGYSTHADQTDLLRFIAGIPNAPKEVRIVHGDKQAQQALAKQIEKRKLAKRTVLGVET</sequence>
<dbReference type="EMBL" id="FUXU01000114">
    <property type="protein sequence ID" value="SKA69290.1"/>
    <property type="molecule type" value="Genomic_DNA"/>
</dbReference>
<evidence type="ECO:0000313" key="2">
    <source>
        <dbReference type="EMBL" id="SKA69290.1"/>
    </source>
</evidence>
<dbReference type="Gene3D" id="3.40.50.10890">
    <property type="match status" value="1"/>
</dbReference>